<comment type="caution">
    <text evidence="2">The sequence shown here is derived from an EMBL/GenBank/DDBJ whole genome shotgun (WGS) entry which is preliminary data.</text>
</comment>
<feature type="domain" description="MEDS" evidence="1">
    <location>
        <begin position="17"/>
        <end position="171"/>
    </location>
</feature>
<evidence type="ECO:0000259" key="1">
    <source>
        <dbReference type="Pfam" id="PF14417"/>
    </source>
</evidence>
<dbReference type="Proteomes" id="UP000660339">
    <property type="component" value="Unassembled WGS sequence"/>
</dbReference>
<dbReference type="Pfam" id="PF14417">
    <property type="entry name" value="MEDS"/>
    <property type="match status" value="1"/>
</dbReference>
<accession>A0A8J3LG12</accession>
<sequence length="278" mass="30073">MRRSGFVDTVDGSVCHDHICWVFDTPEEFRQLSARFLIEGLAAGQQVLYLEDAARKTELDHIDGFGSARRRGAADVQDLAIYEAELPADPAAPARAFVRACQQAVADGYTGLRVAADVTSLVRDPGRAASFARYEHLIDTHMARHPLTGMCGFHRGRLNATTIAELACLHPLASNGSTPLRLFSTAQAGISAVLAGEVDFYGRSLLHSALTRVDLTPVGGEVIIDARELSFIDHQGLLECVEHIRGKGAATVLHLAADSSTRLLLELLHLPDVRVVMS</sequence>
<evidence type="ECO:0000313" key="3">
    <source>
        <dbReference type="Proteomes" id="UP000660339"/>
    </source>
</evidence>
<proteinExistence type="predicted"/>
<dbReference type="InterPro" id="IPR025847">
    <property type="entry name" value="MEDS_domain"/>
</dbReference>
<keyword evidence="3" id="KW-1185">Reference proteome</keyword>
<dbReference type="RefSeq" id="WP_166385935.1">
    <property type="nucleotide sequence ID" value="NZ_BAAATT010000002.1"/>
</dbReference>
<name>A0A8J3LG12_9ACTN</name>
<organism evidence="2 3">
    <name type="scientific">Catellatospora methionotrophica</name>
    <dbReference type="NCBI Taxonomy" id="121620"/>
    <lineage>
        <taxon>Bacteria</taxon>
        <taxon>Bacillati</taxon>
        <taxon>Actinomycetota</taxon>
        <taxon>Actinomycetes</taxon>
        <taxon>Micromonosporales</taxon>
        <taxon>Micromonosporaceae</taxon>
        <taxon>Catellatospora</taxon>
    </lineage>
</organism>
<reference evidence="2" key="1">
    <citation type="submission" date="2021-01" db="EMBL/GenBank/DDBJ databases">
        <title>Whole genome shotgun sequence of Catellatospora methionotrophica NBRC 14553.</title>
        <authorList>
            <person name="Komaki H."/>
            <person name="Tamura T."/>
        </authorList>
    </citation>
    <scope>NUCLEOTIDE SEQUENCE</scope>
    <source>
        <strain evidence="2">NBRC 14553</strain>
    </source>
</reference>
<dbReference type="EMBL" id="BONJ01000037">
    <property type="protein sequence ID" value="GIG18149.1"/>
    <property type="molecule type" value="Genomic_DNA"/>
</dbReference>
<evidence type="ECO:0000313" key="2">
    <source>
        <dbReference type="EMBL" id="GIG18149.1"/>
    </source>
</evidence>
<dbReference type="AlphaFoldDB" id="A0A8J3LG12"/>
<gene>
    <name evidence="2" type="ORF">Cme02nite_64810</name>
</gene>
<protein>
    <recommendedName>
        <fullName evidence="1">MEDS domain-containing protein</fullName>
    </recommendedName>
</protein>